<comment type="caution">
    <text evidence="1">The sequence shown here is derived from an EMBL/GenBank/DDBJ whole genome shotgun (WGS) entry which is preliminary data.</text>
</comment>
<reference evidence="1" key="1">
    <citation type="submission" date="2022-05" db="EMBL/GenBank/DDBJ databases">
        <title>Sphingomonas sp. strain MG17 Genome sequencing and assembly.</title>
        <authorList>
            <person name="Kim I."/>
        </authorList>
    </citation>
    <scope>NUCLEOTIDE SEQUENCE</scope>
    <source>
        <strain evidence="1">MG17</strain>
    </source>
</reference>
<protein>
    <submittedName>
        <fullName evidence="1">Uncharacterized protein</fullName>
    </submittedName>
</protein>
<dbReference type="AlphaFoldDB" id="A0A9X2HPZ8"/>
<accession>A0A9X2HPZ8</accession>
<evidence type="ECO:0000313" key="2">
    <source>
        <dbReference type="Proteomes" id="UP001139451"/>
    </source>
</evidence>
<name>A0A9X2HPZ8_9SPHN</name>
<evidence type="ECO:0000313" key="1">
    <source>
        <dbReference type="EMBL" id="MCP3731524.1"/>
    </source>
</evidence>
<organism evidence="1 2">
    <name type="scientific">Sphingomonas tagetis</name>
    <dbReference type="NCBI Taxonomy" id="2949092"/>
    <lineage>
        <taxon>Bacteria</taxon>
        <taxon>Pseudomonadati</taxon>
        <taxon>Pseudomonadota</taxon>
        <taxon>Alphaproteobacteria</taxon>
        <taxon>Sphingomonadales</taxon>
        <taxon>Sphingomonadaceae</taxon>
        <taxon>Sphingomonas</taxon>
    </lineage>
</organism>
<dbReference type="EMBL" id="JAMLDX010000010">
    <property type="protein sequence ID" value="MCP3731524.1"/>
    <property type="molecule type" value="Genomic_DNA"/>
</dbReference>
<dbReference type="Proteomes" id="UP001139451">
    <property type="component" value="Unassembled WGS sequence"/>
</dbReference>
<sequence length="139" mass="14689">MDEMQLTSPNAPHRVIEGGDGMARLNQVVLTAAQIEAAGDALALLPSHHRGQVALELAALEGYAKDAVPGDPGNAAAALFARLSASTHWQAAHDAHHDVAARILFEATARMPLTDCDGRMGFDPAGFQELMLSIEGLPW</sequence>
<dbReference type="RefSeq" id="WP_254294193.1">
    <property type="nucleotide sequence ID" value="NZ_JAMLDX010000010.1"/>
</dbReference>
<keyword evidence="2" id="KW-1185">Reference proteome</keyword>
<gene>
    <name evidence="1" type="ORF">M9978_13935</name>
</gene>
<proteinExistence type="predicted"/>